<proteinExistence type="predicted"/>
<feature type="transmembrane region" description="Helical" evidence="5">
    <location>
        <begin position="271"/>
        <end position="288"/>
    </location>
</feature>
<dbReference type="OrthoDB" id="9800141at2"/>
<comment type="subcellular location">
    <subcellularLocation>
        <location evidence="1">Membrane</location>
        <topology evidence="1">Multi-pass membrane protein</topology>
    </subcellularLocation>
</comment>
<feature type="transmembrane region" description="Helical" evidence="5">
    <location>
        <begin position="308"/>
        <end position="326"/>
    </location>
</feature>
<evidence type="ECO:0000256" key="4">
    <source>
        <dbReference type="ARBA" id="ARBA00023136"/>
    </source>
</evidence>
<dbReference type="RefSeq" id="WP_044151043.1">
    <property type="nucleotide sequence ID" value="NZ_QVFV01000001.1"/>
</dbReference>
<comment type="caution">
    <text evidence="8">The sequence shown here is derived from an EMBL/GenBank/DDBJ whole genome shotgun (WGS) entry which is preliminary data.</text>
</comment>
<organism evidence="8 9">
    <name type="scientific">Leptolyngbya iicbica LK</name>
    <dbReference type="NCBI Taxonomy" id="2294035"/>
    <lineage>
        <taxon>Bacteria</taxon>
        <taxon>Bacillati</taxon>
        <taxon>Cyanobacteriota</taxon>
        <taxon>Cyanophyceae</taxon>
        <taxon>Leptolyngbyales</taxon>
        <taxon>Leptolyngbyaceae</taxon>
        <taxon>Leptolyngbya group</taxon>
        <taxon>Leptolyngbya</taxon>
        <taxon>Leptolyngbya iicbica</taxon>
    </lineage>
</organism>
<keyword evidence="9" id="KW-1185">Reference proteome</keyword>
<name>A0A4Q7EKW3_9CYAN</name>
<evidence type="ECO:0000313" key="9">
    <source>
        <dbReference type="Proteomes" id="UP000292459"/>
    </source>
</evidence>
<dbReference type="InterPro" id="IPR039447">
    <property type="entry name" value="UreH-like_TM_dom"/>
</dbReference>
<keyword evidence="2 5" id="KW-0812">Transmembrane</keyword>
<feature type="domain" description="Urease accessory protein UreH-like transmembrane" evidence="7">
    <location>
        <begin position="8"/>
        <end position="228"/>
    </location>
</feature>
<feature type="transmembrane region" description="Helical" evidence="5">
    <location>
        <begin position="240"/>
        <end position="259"/>
    </location>
</feature>
<feature type="domain" description="Ferric oxidoreductase" evidence="6">
    <location>
        <begin position="243"/>
        <end position="353"/>
    </location>
</feature>
<dbReference type="InterPro" id="IPR013130">
    <property type="entry name" value="Fe3_Rdtase_TM_dom"/>
</dbReference>
<evidence type="ECO:0000313" key="8">
    <source>
        <dbReference type="EMBL" id="RZM82449.1"/>
    </source>
</evidence>
<dbReference type="Pfam" id="PF13386">
    <property type="entry name" value="DsbD_2"/>
    <property type="match status" value="1"/>
</dbReference>
<dbReference type="GO" id="GO:0016020">
    <property type="term" value="C:membrane"/>
    <property type="evidence" value="ECO:0007669"/>
    <property type="project" value="UniProtKB-SubCell"/>
</dbReference>
<protein>
    <submittedName>
        <fullName evidence="8">Sulfite exporter TauE/SafE family protein</fullName>
    </submittedName>
</protein>
<gene>
    <name evidence="8" type="ORF">DYY88_04185</name>
</gene>
<dbReference type="PANTHER" id="PTHR42208">
    <property type="entry name" value="HEAVY METAL TRANSPORTER-RELATED"/>
    <property type="match status" value="1"/>
</dbReference>
<feature type="transmembrane region" description="Helical" evidence="5">
    <location>
        <begin position="214"/>
        <end position="234"/>
    </location>
</feature>
<evidence type="ECO:0000256" key="5">
    <source>
        <dbReference type="SAM" id="Phobius"/>
    </source>
</evidence>
<keyword evidence="3 5" id="KW-1133">Transmembrane helix</keyword>
<dbReference type="Proteomes" id="UP000292459">
    <property type="component" value="Unassembled WGS sequence"/>
</dbReference>
<evidence type="ECO:0000259" key="6">
    <source>
        <dbReference type="Pfam" id="PF01794"/>
    </source>
</evidence>
<feature type="transmembrane region" description="Helical" evidence="5">
    <location>
        <begin position="62"/>
        <end position="86"/>
    </location>
</feature>
<feature type="transmembrane region" description="Helical" evidence="5">
    <location>
        <begin position="178"/>
        <end position="202"/>
    </location>
</feature>
<accession>A0A4Q7EKW3</accession>
<evidence type="ECO:0000259" key="7">
    <source>
        <dbReference type="Pfam" id="PF13386"/>
    </source>
</evidence>
<sequence length="427" mass="46209">MLELSLIAALGFLGSFGHCVGMCGPITVAFSLAARSQTTDETTVPTRSQQFWFHLCLNLGRLASYVLVGAAIGGLGSVLVAGGQMAGVGSVLRRGMALLTGTLLILIGLRQVAPGLFPQLPFLHPLQGALHDRLQQVMGHTAQSRRWWTPLLLGLAWGLIPCGFLYTAQIKAAATSSVWAGAATMGAFGLGTLPMMVGLGTYSAWLSRDRRSQLFQLGGWITLLIGVLTLLRTGDLMVDYAGHLSLLFLALALIARPISKLWPYPLRFRRLLGVGGFVLALAHTVHMLEHSWNWQPAAVRFMLPQHRWGMVAGAIALLLMIPLTLTSTDTAQRRLGKAWRSLHLLSIPALLLGGLHAIVAGSSYFGSLQMQGRPLLHSGLLAGSLLLVMALRSPVFWRLFNYQRWYTPPAKSARPPLSPSPSSHCHE</sequence>
<evidence type="ECO:0000256" key="3">
    <source>
        <dbReference type="ARBA" id="ARBA00022989"/>
    </source>
</evidence>
<dbReference type="EMBL" id="QVFV01000001">
    <property type="protein sequence ID" value="RZM82449.1"/>
    <property type="molecule type" value="Genomic_DNA"/>
</dbReference>
<feature type="transmembrane region" description="Helical" evidence="5">
    <location>
        <begin position="338"/>
        <end position="359"/>
    </location>
</feature>
<feature type="transmembrane region" description="Helical" evidence="5">
    <location>
        <begin position="147"/>
        <end position="166"/>
    </location>
</feature>
<dbReference type="PANTHER" id="PTHR42208:SF1">
    <property type="entry name" value="HEAVY METAL TRANSPORTER"/>
    <property type="match status" value="1"/>
</dbReference>
<reference evidence="8 9" key="1">
    <citation type="submission" date="2018-11" db="EMBL/GenBank/DDBJ databases">
        <title>Whole genome sequencing of an environmental sample.</title>
        <authorList>
            <person name="Sarangi A.N."/>
            <person name="Singh D."/>
            <person name="Tripathy S."/>
        </authorList>
    </citation>
    <scope>NUCLEOTIDE SEQUENCE [LARGE SCALE GENOMIC DNA]</scope>
    <source>
        <strain evidence="8 9">Lakshadweep</strain>
    </source>
</reference>
<feature type="transmembrane region" description="Helical" evidence="5">
    <location>
        <begin position="379"/>
        <end position="400"/>
    </location>
</feature>
<evidence type="ECO:0000256" key="2">
    <source>
        <dbReference type="ARBA" id="ARBA00022692"/>
    </source>
</evidence>
<dbReference type="AlphaFoldDB" id="A0A4Q7EKW3"/>
<evidence type="ECO:0000256" key="1">
    <source>
        <dbReference type="ARBA" id="ARBA00004141"/>
    </source>
</evidence>
<keyword evidence="4 5" id="KW-0472">Membrane</keyword>
<dbReference type="Pfam" id="PF01794">
    <property type="entry name" value="Ferric_reduct"/>
    <property type="match status" value="1"/>
</dbReference>